<organism evidence="1 2">
    <name type="scientific">Dreissena polymorpha</name>
    <name type="common">Zebra mussel</name>
    <name type="synonym">Mytilus polymorpha</name>
    <dbReference type="NCBI Taxonomy" id="45954"/>
    <lineage>
        <taxon>Eukaryota</taxon>
        <taxon>Metazoa</taxon>
        <taxon>Spiralia</taxon>
        <taxon>Lophotrochozoa</taxon>
        <taxon>Mollusca</taxon>
        <taxon>Bivalvia</taxon>
        <taxon>Autobranchia</taxon>
        <taxon>Heteroconchia</taxon>
        <taxon>Euheterodonta</taxon>
        <taxon>Imparidentia</taxon>
        <taxon>Neoheterodontei</taxon>
        <taxon>Myida</taxon>
        <taxon>Dreissenoidea</taxon>
        <taxon>Dreissenidae</taxon>
        <taxon>Dreissena</taxon>
    </lineage>
</organism>
<proteinExistence type="predicted"/>
<reference evidence="1" key="2">
    <citation type="submission" date="2020-11" db="EMBL/GenBank/DDBJ databases">
        <authorList>
            <person name="McCartney M.A."/>
            <person name="Auch B."/>
            <person name="Kono T."/>
            <person name="Mallez S."/>
            <person name="Becker A."/>
            <person name="Gohl D.M."/>
            <person name="Silverstein K.A.T."/>
            <person name="Koren S."/>
            <person name="Bechman K.B."/>
            <person name="Herman A."/>
            <person name="Abrahante J.E."/>
            <person name="Garbe J."/>
        </authorList>
    </citation>
    <scope>NUCLEOTIDE SEQUENCE</scope>
    <source>
        <strain evidence="1">Duluth1</strain>
        <tissue evidence="1">Whole animal</tissue>
    </source>
</reference>
<reference evidence="1" key="1">
    <citation type="journal article" date="2019" name="bioRxiv">
        <title>The Genome of the Zebra Mussel, Dreissena polymorpha: A Resource for Invasive Species Research.</title>
        <authorList>
            <person name="McCartney M.A."/>
            <person name="Auch B."/>
            <person name="Kono T."/>
            <person name="Mallez S."/>
            <person name="Zhang Y."/>
            <person name="Obille A."/>
            <person name="Becker A."/>
            <person name="Abrahante J.E."/>
            <person name="Garbe J."/>
            <person name="Badalamenti J.P."/>
            <person name="Herman A."/>
            <person name="Mangelson H."/>
            <person name="Liachko I."/>
            <person name="Sullivan S."/>
            <person name="Sone E.D."/>
            <person name="Koren S."/>
            <person name="Silverstein K.A.T."/>
            <person name="Beckman K.B."/>
            <person name="Gohl D.M."/>
        </authorList>
    </citation>
    <scope>NUCLEOTIDE SEQUENCE</scope>
    <source>
        <strain evidence="1">Duluth1</strain>
        <tissue evidence="1">Whole animal</tissue>
    </source>
</reference>
<dbReference type="AlphaFoldDB" id="A0A9D3YPD8"/>
<protein>
    <submittedName>
        <fullName evidence="1">Uncharacterized protein</fullName>
    </submittedName>
</protein>
<accession>A0A9D3YPD8</accession>
<dbReference type="EMBL" id="JAIWYP010000015">
    <property type="protein sequence ID" value="KAH3701833.1"/>
    <property type="molecule type" value="Genomic_DNA"/>
</dbReference>
<evidence type="ECO:0000313" key="1">
    <source>
        <dbReference type="EMBL" id="KAH3701833.1"/>
    </source>
</evidence>
<sequence>MKIVISRNNKIMLLDALLNWNYLHIGDCSAIPLWEEDIVNVRSMISRAVGNKMALLLYKPGIAYGQIVG</sequence>
<gene>
    <name evidence="1" type="ORF">DPMN_076829</name>
</gene>
<dbReference type="Proteomes" id="UP000828390">
    <property type="component" value="Unassembled WGS sequence"/>
</dbReference>
<comment type="caution">
    <text evidence="1">The sequence shown here is derived from an EMBL/GenBank/DDBJ whole genome shotgun (WGS) entry which is preliminary data.</text>
</comment>
<evidence type="ECO:0000313" key="2">
    <source>
        <dbReference type="Proteomes" id="UP000828390"/>
    </source>
</evidence>
<keyword evidence="2" id="KW-1185">Reference proteome</keyword>
<name>A0A9D3YPD8_DREPO</name>